<dbReference type="Proteomes" id="UP000555552">
    <property type="component" value="Unassembled WGS sequence"/>
</dbReference>
<dbReference type="SUPFAM" id="SSF55874">
    <property type="entry name" value="ATPase domain of HSP90 chaperone/DNA topoisomerase II/histidine kinase"/>
    <property type="match status" value="1"/>
</dbReference>
<feature type="domain" description="Histidine kinase/HSP90-like ATPase" evidence="6">
    <location>
        <begin position="475"/>
        <end position="569"/>
    </location>
</feature>
<dbReference type="Pfam" id="PF07730">
    <property type="entry name" value="HisKA_3"/>
    <property type="match status" value="1"/>
</dbReference>
<evidence type="ECO:0000313" key="7">
    <source>
        <dbReference type="EMBL" id="NNH23829.1"/>
    </source>
</evidence>
<dbReference type="SMART" id="SM00387">
    <property type="entry name" value="HATPase_c"/>
    <property type="match status" value="1"/>
</dbReference>
<evidence type="ECO:0000313" key="8">
    <source>
        <dbReference type="Proteomes" id="UP000555552"/>
    </source>
</evidence>
<dbReference type="CDD" id="cd16917">
    <property type="entry name" value="HATPase_UhpB-NarQ-NarX-like"/>
    <property type="match status" value="1"/>
</dbReference>
<dbReference type="SUPFAM" id="SSF55781">
    <property type="entry name" value="GAF domain-like"/>
    <property type="match status" value="2"/>
</dbReference>
<dbReference type="Gene3D" id="3.30.450.40">
    <property type="match status" value="2"/>
</dbReference>
<evidence type="ECO:0000256" key="1">
    <source>
        <dbReference type="ARBA" id="ARBA00022679"/>
    </source>
</evidence>
<feature type="region of interest" description="Disordered" evidence="4">
    <location>
        <begin position="1"/>
        <end position="23"/>
    </location>
</feature>
<dbReference type="Pfam" id="PF02518">
    <property type="entry name" value="HATPase_c"/>
    <property type="match status" value="1"/>
</dbReference>
<feature type="compositionally biased region" description="Basic and acidic residues" evidence="4">
    <location>
        <begin position="1"/>
        <end position="12"/>
    </location>
</feature>
<keyword evidence="3" id="KW-0902">Two-component regulatory system</keyword>
<evidence type="ECO:0000256" key="2">
    <source>
        <dbReference type="ARBA" id="ARBA00022777"/>
    </source>
</evidence>
<protein>
    <submittedName>
        <fullName evidence="7">GAF domain-containing protein</fullName>
    </submittedName>
</protein>
<dbReference type="SMART" id="SM00065">
    <property type="entry name" value="GAF"/>
    <property type="match status" value="2"/>
</dbReference>
<name>A0A849BKL9_9ACTN</name>
<dbReference type="InterPro" id="IPR011712">
    <property type="entry name" value="Sig_transdc_His_kin_sub3_dim/P"/>
</dbReference>
<dbReference type="RefSeq" id="WP_171203620.1">
    <property type="nucleotide sequence ID" value="NZ_BAAANP010000010.1"/>
</dbReference>
<keyword evidence="2" id="KW-0418">Kinase</keyword>
<proteinExistence type="predicted"/>
<comment type="caution">
    <text evidence="7">The sequence shown here is derived from an EMBL/GenBank/DDBJ whole genome shotgun (WGS) entry which is preliminary data.</text>
</comment>
<dbReference type="InterPro" id="IPR029016">
    <property type="entry name" value="GAF-like_dom_sf"/>
</dbReference>
<dbReference type="EMBL" id="JABEMA010000203">
    <property type="protein sequence ID" value="NNH23829.1"/>
    <property type="molecule type" value="Genomic_DNA"/>
</dbReference>
<accession>A0A849BKL9</accession>
<dbReference type="AlphaFoldDB" id="A0A849BKL9"/>
<feature type="domain" description="GAF" evidence="5">
    <location>
        <begin position="42"/>
        <end position="192"/>
    </location>
</feature>
<dbReference type="GO" id="GO:0016020">
    <property type="term" value="C:membrane"/>
    <property type="evidence" value="ECO:0007669"/>
    <property type="project" value="InterPro"/>
</dbReference>
<evidence type="ECO:0000259" key="5">
    <source>
        <dbReference type="SMART" id="SM00065"/>
    </source>
</evidence>
<keyword evidence="1" id="KW-0808">Transferase</keyword>
<evidence type="ECO:0000259" key="6">
    <source>
        <dbReference type="SMART" id="SM00387"/>
    </source>
</evidence>
<sequence length="584" mass="61588">MTTTDRTVEDAGRASPRPSPASADDRLRRLLVSLRDLGADVPLPELLRRLVEVACELVGARYGALGVVGAGERLVQFVTVGVDERTAARIGHLPRGEGLLGHLVDHPRPLRLPDLTAHPASIGLPPGHPPMRTFLGAPVRVRGEVFGNLYLTDKQDGGRPVPFTAEDEELLVAMASAAGVVISDARLLDVAERRQRWLRASADVVQDLLLEEAASLAQVARHARRAAGADLGSVLVVDPDDPAALQLVAADGGAGDRLLGTAWPREGSLVGRVLEVDEDVLVDDLVTSGLVAEGLVAEVPGMPDGPALLVRLPRVGAAARPGALALLRRRGAPVFDEEDRAMASDFARHVGLALEMQRAVAARRRLALLDERERIARDLHDHVIQQVFAAGLRLTVLAGRSSDPGVAAELRDVVAEGDATIRALREAIFSLEHEEPPDDLVTTARELVREYTGVLGSRPSLAVDEPFPAGDLPPAVAAGARAALRELLSNVARHAGASRASVHLAAPGGRLEVTVADDGVGVGTATARRRSGLRNLEQRARELGGRCTVASPVDGGRGTRVSWSVPLPVGVRGSARPADDAVGR</sequence>
<dbReference type="GO" id="GO:0046983">
    <property type="term" value="F:protein dimerization activity"/>
    <property type="evidence" value="ECO:0007669"/>
    <property type="project" value="InterPro"/>
</dbReference>
<organism evidence="7 8">
    <name type="scientific">Pseudokineococcus marinus</name>
    <dbReference type="NCBI Taxonomy" id="351215"/>
    <lineage>
        <taxon>Bacteria</taxon>
        <taxon>Bacillati</taxon>
        <taxon>Actinomycetota</taxon>
        <taxon>Actinomycetes</taxon>
        <taxon>Kineosporiales</taxon>
        <taxon>Kineosporiaceae</taxon>
        <taxon>Pseudokineococcus</taxon>
    </lineage>
</organism>
<dbReference type="PANTHER" id="PTHR24421:SF56">
    <property type="entry name" value="OXYGEN SENSOR HISTIDINE KINASE RESPONSE REGULATOR DOST"/>
    <property type="match status" value="1"/>
</dbReference>
<evidence type="ECO:0000256" key="3">
    <source>
        <dbReference type="ARBA" id="ARBA00023012"/>
    </source>
</evidence>
<keyword evidence="8" id="KW-1185">Reference proteome</keyword>
<dbReference type="Gene3D" id="3.30.565.10">
    <property type="entry name" value="Histidine kinase-like ATPase, C-terminal domain"/>
    <property type="match status" value="1"/>
</dbReference>
<reference evidence="7 8" key="1">
    <citation type="submission" date="2020-05" db="EMBL/GenBank/DDBJ databases">
        <title>MicrobeNet Type strains.</title>
        <authorList>
            <person name="Nicholson A.C."/>
        </authorList>
    </citation>
    <scope>NUCLEOTIDE SEQUENCE [LARGE SCALE GENOMIC DNA]</scope>
    <source>
        <strain evidence="7 8">JCM 14547</strain>
    </source>
</reference>
<dbReference type="Gene3D" id="1.20.5.1930">
    <property type="match status" value="1"/>
</dbReference>
<dbReference type="InterPro" id="IPR050482">
    <property type="entry name" value="Sensor_HK_TwoCompSys"/>
</dbReference>
<evidence type="ECO:0000256" key="4">
    <source>
        <dbReference type="SAM" id="MobiDB-lite"/>
    </source>
</evidence>
<dbReference type="GO" id="GO:0000155">
    <property type="term" value="F:phosphorelay sensor kinase activity"/>
    <property type="evidence" value="ECO:0007669"/>
    <property type="project" value="InterPro"/>
</dbReference>
<feature type="domain" description="GAF" evidence="5">
    <location>
        <begin position="211"/>
        <end position="364"/>
    </location>
</feature>
<dbReference type="InterPro" id="IPR003018">
    <property type="entry name" value="GAF"/>
</dbReference>
<gene>
    <name evidence="7" type="ORF">HLB09_12145</name>
</gene>
<dbReference type="PANTHER" id="PTHR24421">
    <property type="entry name" value="NITRATE/NITRITE SENSOR PROTEIN NARX-RELATED"/>
    <property type="match status" value="1"/>
</dbReference>
<dbReference type="InterPro" id="IPR036890">
    <property type="entry name" value="HATPase_C_sf"/>
</dbReference>
<dbReference type="Pfam" id="PF13185">
    <property type="entry name" value="GAF_2"/>
    <property type="match status" value="1"/>
</dbReference>
<dbReference type="InterPro" id="IPR003594">
    <property type="entry name" value="HATPase_dom"/>
</dbReference>